<comment type="caution">
    <text evidence="2">The sequence shown here is derived from an EMBL/GenBank/DDBJ whole genome shotgun (WGS) entry which is preliminary data.</text>
</comment>
<keyword evidence="3" id="KW-1185">Reference proteome</keyword>
<dbReference type="RefSeq" id="WP_345482436.1">
    <property type="nucleotide sequence ID" value="NZ_BAABLP010000010.1"/>
</dbReference>
<evidence type="ECO:0000256" key="1">
    <source>
        <dbReference type="SAM" id="Phobius"/>
    </source>
</evidence>
<name>A0ABP8ZHD2_9MICO</name>
<organism evidence="2 3">
    <name type="scientific">Amnibacterium soli</name>
    <dbReference type="NCBI Taxonomy" id="1282736"/>
    <lineage>
        <taxon>Bacteria</taxon>
        <taxon>Bacillati</taxon>
        <taxon>Actinomycetota</taxon>
        <taxon>Actinomycetes</taxon>
        <taxon>Micrococcales</taxon>
        <taxon>Microbacteriaceae</taxon>
        <taxon>Amnibacterium</taxon>
    </lineage>
</organism>
<keyword evidence="1" id="KW-0472">Membrane</keyword>
<proteinExistence type="predicted"/>
<gene>
    <name evidence="2" type="ORF">GCM10025783_32820</name>
</gene>
<sequence length="123" mass="13552">MAIEAPAAATLEIRSRAAGRVPPLTWVLLLLSWLVAAATLVLALVSPPGEPVLIAARRIAIVRSSTGREVTGGVSPVLRSRRLVAMMRLDLTRLTEERFLAEWGDRAAWKERFAVREREAERA</sequence>
<reference evidence="3" key="1">
    <citation type="journal article" date="2019" name="Int. J. Syst. Evol. Microbiol.">
        <title>The Global Catalogue of Microorganisms (GCM) 10K type strain sequencing project: providing services to taxonomists for standard genome sequencing and annotation.</title>
        <authorList>
            <consortium name="The Broad Institute Genomics Platform"/>
            <consortium name="The Broad Institute Genome Sequencing Center for Infectious Disease"/>
            <person name="Wu L."/>
            <person name="Ma J."/>
        </authorList>
    </citation>
    <scope>NUCLEOTIDE SEQUENCE [LARGE SCALE GENOMIC DNA]</scope>
    <source>
        <strain evidence="3">JCM 19015</strain>
    </source>
</reference>
<dbReference type="Proteomes" id="UP001500121">
    <property type="component" value="Unassembled WGS sequence"/>
</dbReference>
<protein>
    <submittedName>
        <fullName evidence="2">Uncharacterized protein</fullName>
    </submittedName>
</protein>
<accession>A0ABP8ZHD2</accession>
<keyword evidence="1" id="KW-1133">Transmembrane helix</keyword>
<dbReference type="EMBL" id="BAABLP010000010">
    <property type="protein sequence ID" value="GAA4756888.1"/>
    <property type="molecule type" value="Genomic_DNA"/>
</dbReference>
<keyword evidence="1" id="KW-0812">Transmembrane</keyword>
<evidence type="ECO:0000313" key="2">
    <source>
        <dbReference type="EMBL" id="GAA4756888.1"/>
    </source>
</evidence>
<feature type="transmembrane region" description="Helical" evidence="1">
    <location>
        <begin position="24"/>
        <end position="45"/>
    </location>
</feature>
<evidence type="ECO:0000313" key="3">
    <source>
        <dbReference type="Proteomes" id="UP001500121"/>
    </source>
</evidence>